<reference evidence="3 4" key="1">
    <citation type="submission" date="2022-01" db="EMBL/GenBank/DDBJ databases">
        <title>Alkalihalobacillus sp. EGI L200015, a novel bacterium isolated from a salt lake sediment.</title>
        <authorList>
            <person name="Gao L."/>
            <person name="Fang B.-Z."/>
            <person name="Li W.-J."/>
        </authorList>
    </citation>
    <scope>NUCLEOTIDE SEQUENCE [LARGE SCALE GENOMIC DNA]</scope>
    <source>
        <strain evidence="3 4">KCTC 12718</strain>
    </source>
</reference>
<feature type="domain" description="3D" evidence="2">
    <location>
        <begin position="12"/>
        <end position="72"/>
    </location>
</feature>
<keyword evidence="1" id="KW-0732">Signal</keyword>
<gene>
    <name evidence="3" type="ORF">L2716_15850</name>
</gene>
<organism evidence="3 4">
    <name type="scientific">Pseudalkalibacillus berkeleyi</name>
    <dbReference type="NCBI Taxonomy" id="1069813"/>
    <lineage>
        <taxon>Bacteria</taxon>
        <taxon>Bacillati</taxon>
        <taxon>Bacillota</taxon>
        <taxon>Bacilli</taxon>
        <taxon>Bacillales</taxon>
        <taxon>Fictibacillaceae</taxon>
        <taxon>Pseudalkalibacillus</taxon>
    </lineage>
</organism>
<dbReference type="InterPro" id="IPR010611">
    <property type="entry name" value="3D_dom"/>
</dbReference>
<accession>A0ABS9H2V0</accession>
<proteinExistence type="predicted"/>
<evidence type="ECO:0000259" key="2">
    <source>
        <dbReference type="Pfam" id="PF06725"/>
    </source>
</evidence>
<evidence type="ECO:0000313" key="4">
    <source>
        <dbReference type="Proteomes" id="UP001649381"/>
    </source>
</evidence>
<dbReference type="SUPFAM" id="SSF50685">
    <property type="entry name" value="Barwin-like endoglucanases"/>
    <property type="match status" value="1"/>
</dbReference>
<dbReference type="Gene3D" id="2.40.40.10">
    <property type="entry name" value="RlpA-like domain"/>
    <property type="match status" value="1"/>
</dbReference>
<dbReference type="InterPro" id="IPR036908">
    <property type="entry name" value="RlpA-like_sf"/>
</dbReference>
<dbReference type="InterPro" id="IPR051933">
    <property type="entry name" value="Resuscitation_pf_RpfB"/>
</dbReference>
<dbReference type="Pfam" id="PF06725">
    <property type="entry name" value="3D"/>
    <property type="match status" value="1"/>
</dbReference>
<protein>
    <recommendedName>
        <fullName evidence="2">3D domain-containing protein</fullName>
    </recommendedName>
</protein>
<keyword evidence="4" id="KW-1185">Reference proteome</keyword>
<name>A0ABS9H2V0_9BACL</name>
<comment type="caution">
    <text evidence="3">The sequence shown here is derived from an EMBL/GenBank/DDBJ whole genome shotgun (WGS) entry which is preliminary data.</text>
</comment>
<dbReference type="PANTHER" id="PTHR39160:SF4">
    <property type="entry name" value="RESUSCITATION-PROMOTING FACTOR RPFB"/>
    <property type="match status" value="1"/>
</dbReference>
<evidence type="ECO:0000313" key="3">
    <source>
        <dbReference type="EMBL" id="MCF6139209.1"/>
    </source>
</evidence>
<dbReference type="EMBL" id="JAKIJS010000002">
    <property type="protein sequence ID" value="MCF6139209.1"/>
    <property type="molecule type" value="Genomic_DNA"/>
</dbReference>
<dbReference type="PANTHER" id="PTHR39160">
    <property type="entry name" value="CELL WALL-BINDING PROTEIN YOCH"/>
    <property type="match status" value="1"/>
</dbReference>
<dbReference type="Proteomes" id="UP001649381">
    <property type="component" value="Unassembled WGS sequence"/>
</dbReference>
<evidence type="ECO:0000256" key="1">
    <source>
        <dbReference type="ARBA" id="ARBA00022729"/>
    </source>
</evidence>
<sequence length="73" mass="7779">MGINLKKYPDAKVIAVDPSVIPLGSIVHVEGYGYAIAADIGGGVNGKAIDVFIADRDEALQWGRKDVKIKIVE</sequence>
<dbReference type="CDD" id="cd22786">
    <property type="entry name" value="DPBB_YuiC-like"/>
    <property type="match status" value="1"/>
</dbReference>